<evidence type="ECO:0000313" key="2">
    <source>
        <dbReference type="EMBL" id="PHJ18345.1"/>
    </source>
</evidence>
<proteinExistence type="predicted"/>
<evidence type="ECO:0000313" key="3">
    <source>
        <dbReference type="Proteomes" id="UP000221165"/>
    </source>
</evidence>
<protein>
    <submittedName>
        <fullName evidence="2">Fha domain-containing</fullName>
    </submittedName>
</protein>
<dbReference type="OrthoDB" id="264354at2759"/>
<feature type="compositionally biased region" description="Low complexity" evidence="1">
    <location>
        <begin position="461"/>
        <end position="471"/>
    </location>
</feature>
<sequence length="706" mass="73295">MDRQQHLQPRSGAGSSSNSRSSSRSRGCVMSISCLTWASDSHGLFDYESRNVFKKNFKIQCLRESYRAIRIKADVVLLPEDEAVQFLQQQQHLSASDVRSLLKLQWTNGAYHVIPSHASEVCVEPPASSTASRPSHNRTNASGSACPQRAPQSSPARPALSSSSSPAMRGSTVMPECVPGVRGRSPSDANAVLPLPRGELERQANCRAAVEVEQCNLASSSSPRAGNDGVTCQLSPPFPGGSEDHHGHQPRLECEDDVPGANEAQQQLSDETPRGGVDAGEVAGGVGGTVAALFGARSTAAFLDGVEGEAEAEPEEDRADSIRARSRLHPHLVGSGRASGGIDEEDEGDENNSGFFLHSGVSLPAGFAGGGTGGPGGGGLAGAEGRGYSEKIWLVVRSMRERGGVKLREGDVMKLGRFRLKVKELVANYQQAALAQERRLPAADTDECETVAPEPESHNNATTHQASSAATSHHHHHFPGSLGSLVPAVGGHHQHRTPSALSSSIPLPGGTHIGLSSIGAEVGGSSAGGDGSLANSAVHAGGSSVCAGADSGRNQQPGQTARAIDVDDAAASGSQGEGSVRTSARDGSTQRPGAPIRAFSGSASALSRLSGPAASRVSSRSGAGFSDSGVVCGTEGECGGRGSTSNSSPTFRGPQQQLRVPLRPSAVMSHLSMRSDGRRRSRTAQQPSRRPVQMQGYGQQHLLIDV</sequence>
<feature type="region of interest" description="Disordered" evidence="1">
    <location>
        <begin position="1"/>
        <end position="25"/>
    </location>
</feature>
<dbReference type="Proteomes" id="UP000221165">
    <property type="component" value="Unassembled WGS sequence"/>
</dbReference>
<feature type="compositionally biased region" description="Polar residues" evidence="1">
    <location>
        <begin position="218"/>
        <end position="234"/>
    </location>
</feature>
<gene>
    <name evidence="2" type="ORF">CSUI_007834</name>
</gene>
<accession>A0A2C6KPB0</accession>
<keyword evidence="3" id="KW-1185">Reference proteome</keyword>
<dbReference type="VEuPathDB" id="ToxoDB:CSUI_007834"/>
<feature type="compositionally biased region" description="Low complexity" evidence="1">
    <location>
        <begin position="147"/>
        <end position="167"/>
    </location>
</feature>
<dbReference type="PANTHER" id="PTHR46210:SF1">
    <property type="entry name" value="FHA DOMAIN-CONTAINING PROTEIN"/>
    <property type="match status" value="1"/>
</dbReference>
<organism evidence="2 3">
    <name type="scientific">Cystoisospora suis</name>
    <dbReference type="NCBI Taxonomy" id="483139"/>
    <lineage>
        <taxon>Eukaryota</taxon>
        <taxon>Sar</taxon>
        <taxon>Alveolata</taxon>
        <taxon>Apicomplexa</taxon>
        <taxon>Conoidasida</taxon>
        <taxon>Coccidia</taxon>
        <taxon>Eucoccidiorida</taxon>
        <taxon>Eimeriorina</taxon>
        <taxon>Sarcocystidae</taxon>
        <taxon>Cystoisospora</taxon>
    </lineage>
</organism>
<name>A0A2C6KPB0_9APIC</name>
<reference evidence="2 3" key="1">
    <citation type="journal article" date="2017" name="Int. J. Parasitol.">
        <title>The genome of the protozoan parasite Cystoisospora suis and a reverse vaccinology approach to identify vaccine candidates.</title>
        <authorList>
            <person name="Palmieri N."/>
            <person name="Shrestha A."/>
            <person name="Ruttkowski B."/>
            <person name="Beck T."/>
            <person name="Vogl C."/>
            <person name="Tomley F."/>
            <person name="Blake D.P."/>
            <person name="Joachim A."/>
        </authorList>
    </citation>
    <scope>NUCLEOTIDE SEQUENCE [LARGE SCALE GENOMIC DNA]</scope>
    <source>
        <strain evidence="2 3">Wien I</strain>
    </source>
</reference>
<feature type="region of interest" description="Disordered" evidence="1">
    <location>
        <begin position="636"/>
        <end position="706"/>
    </location>
</feature>
<dbReference type="RefSeq" id="XP_067920053.1">
    <property type="nucleotide sequence ID" value="XM_068067977.1"/>
</dbReference>
<feature type="compositionally biased region" description="Polar residues" evidence="1">
    <location>
        <begin position="580"/>
        <end position="591"/>
    </location>
</feature>
<dbReference type="AlphaFoldDB" id="A0A2C6KPB0"/>
<comment type="caution">
    <text evidence="2">The sequence shown here is derived from an EMBL/GenBank/DDBJ whole genome shotgun (WGS) entry which is preliminary data.</text>
</comment>
<feature type="region of interest" description="Disordered" evidence="1">
    <location>
        <begin position="438"/>
        <end position="506"/>
    </location>
</feature>
<dbReference type="EMBL" id="MIGC01004209">
    <property type="protein sequence ID" value="PHJ18345.1"/>
    <property type="molecule type" value="Genomic_DNA"/>
</dbReference>
<feature type="compositionally biased region" description="Polar residues" evidence="1">
    <location>
        <begin position="127"/>
        <end position="145"/>
    </location>
</feature>
<feature type="compositionally biased region" description="Polar residues" evidence="1">
    <location>
        <begin position="645"/>
        <end position="658"/>
    </location>
</feature>
<feature type="region of interest" description="Disordered" evidence="1">
    <location>
        <begin position="306"/>
        <end position="349"/>
    </location>
</feature>
<dbReference type="PANTHER" id="PTHR46210">
    <property type="entry name" value="FHA DOMAIN-CONTAINING PROTEIN"/>
    <property type="match status" value="1"/>
</dbReference>
<evidence type="ECO:0000256" key="1">
    <source>
        <dbReference type="SAM" id="MobiDB-lite"/>
    </source>
</evidence>
<feature type="region of interest" description="Disordered" evidence="1">
    <location>
        <begin position="569"/>
        <end position="604"/>
    </location>
</feature>
<feature type="compositionally biased region" description="Basic and acidic residues" evidence="1">
    <location>
        <begin position="242"/>
        <end position="253"/>
    </location>
</feature>
<feature type="region of interest" description="Disordered" evidence="1">
    <location>
        <begin position="124"/>
        <end position="192"/>
    </location>
</feature>
<dbReference type="GeneID" id="94431188"/>
<feature type="region of interest" description="Disordered" evidence="1">
    <location>
        <begin position="218"/>
        <end position="281"/>
    </location>
</feature>
<feature type="compositionally biased region" description="Acidic residues" evidence="1">
    <location>
        <begin position="306"/>
        <end position="318"/>
    </location>
</feature>
<feature type="compositionally biased region" description="Low complexity" evidence="1">
    <location>
        <begin position="10"/>
        <end position="25"/>
    </location>
</feature>